<keyword evidence="4 6" id="KW-0472">Membrane</keyword>
<evidence type="ECO:0000256" key="2">
    <source>
        <dbReference type="ARBA" id="ARBA00022692"/>
    </source>
</evidence>
<feature type="region of interest" description="Disordered" evidence="5">
    <location>
        <begin position="1"/>
        <end position="36"/>
    </location>
</feature>
<dbReference type="PANTHER" id="PTHR21041">
    <property type="entry name" value="DENDRITIC CELL-SPECIFIC TRANSMEMBRANE PROTEIN"/>
    <property type="match status" value="1"/>
</dbReference>
<name>A0ABM3YY59_PANGU</name>
<evidence type="ECO:0000256" key="1">
    <source>
        <dbReference type="ARBA" id="ARBA00004141"/>
    </source>
</evidence>
<dbReference type="Proteomes" id="UP001652622">
    <property type="component" value="Unplaced"/>
</dbReference>
<protein>
    <submittedName>
        <fullName evidence="10">E3 ubiquitin-protein ligase DCST1</fullName>
    </submittedName>
</protein>
<feature type="transmembrane region" description="Helical" evidence="6">
    <location>
        <begin position="471"/>
        <end position="491"/>
    </location>
</feature>
<feature type="domain" description="E3 ubiquitin-protein ligase DCST1-like C-terminal" evidence="8">
    <location>
        <begin position="648"/>
        <end position="690"/>
    </location>
</feature>
<feature type="transmembrane region" description="Helical" evidence="6">
    <location>
        <begin position="69"/>
        <end position="88"/>
    </location>
</feature>
<dbReference type="Pfam" id="PF26037">
    <property type="entry name" value="zf-RING_DCST1_C"/>
    <property type="match status" value="1"/>
</dbReference>
<dbReference type="InterPro" id="IPR012858">
    <property type="entry name" value="DC_STAMP-like"/>
</dbReference>
<feature type="transmembrane region" description="Helical" evidence="6">
    <location>
        <begin position="380"/>
        <end position="399"/>
    </location>
</feature>
<sequence>MGSRGNSPPPNGKNAAEAAGQVDRPAGRGTDGERSPQPALKRFLSSFLPQIFISFLWSEPDEFRPTKFFLGAGLGILFALSLAKILIFPMTIREQTKIELLAGMAGVAAVGWGVSPQFRCASLLVVPKFLGKEGRLYILTYMLATVYDGPVANIRHNLGEVVRSISCTVELQIENSKKAWKISLAPMRKILKDMVRSGKTLRSESQNISRSFTELNKQVASRAGTESRLVREAEGSASTQDVYEAKTRMRCKSIIQQAVKRCQTWFQTKHQSCMKTIAVPLVNHLLCIPMKFSFLCHLAKVMNTWCRDKIPVEGNFGQTYDRVNGSVDNLNQDFTASVVIQEEQQEMLVGANLSSHKHLVDNVNEQLYQSGKELGTALTLTRALLSCMFLLVFASAYSYTNKYNEDIRFDNLYVSRYFRQIDARRRKQRKRTLLPLRRAEESRIIDPLRLAFQPAETKSVFLELLGCLPPLVFLLMACALDSLLFTIFSTIRNHSFIQYSFRSSHHLEVKVGGQTMMARLLRSTIGALNTSSEMEMETNNLQCLPEPRGMSQDEYAKTAIPLGALVMLCFLQVYVFRLRRVIAAFYFPKREKKRIIYLYNEMLRQRMAFVIVQRKRIILRARRRKRVRKPLLNQIGHWCPFLKRFLIRRCILCNRTESRHSLTCSNPDCETVYCRICWKDLGKTCFACNPDNLVSDDESSDGETGYAD</sequence>
<accession>A0ABM3YY59</accession>
<keyword evidence="2 6" id="KW-0812">Transmembrane</keyword>
<proteinExistence type="predicted"/>
<evidence type="ECO:0000256" key="5">
    <source>
        <dbReference type="SAM" id="MobiDB-lite"/>
    </source>
</evidence>
<feature type="domain" description="Dendritic cell-specific transmembrane protein-like" evidence="7">
    <location>
        <begin position="409"/>
        <end position="599"/>
    </location>
</feature>
<dbReference type="RefSeq" id="XP_060541067.1">
    <property type="nucleotide sequence ID" value="XM_060685084.1"/>
</dbReference>
<keyword evidence="3 6" id="KW-1133">Transmembrane helix</keyword>
<evidence type="ECO:0000256" key="6">
    <source>
        <dbReference type="SAM" id="Phobius"/>
    </source>
</evidence>
<dbReference type="PANTHER" id="PTHR21041:SF17">
    <property type="entry name" value="E3 UBIQUITIN-PROTEIN LIGASE DCST1"/>
    <property type="match status" value="1"/>
</dbReference>
<evidence type="ECO:0000256" key="3">
    <source>
        <dbReference type="ARBA" id="ARBA00022989"/>
    </source>
</evidence>
<gene>
    <name evidence="10" type="primary">DCST1</name>
</gene>
<evidence type="ECO:0000259" key="7">
    <source>
        <dbReference type="Pfam" id="PF07782"/>
    </source>
</evidence>
<comment type="subcellular location">
    <subcellularLocation>
        <location evidence="1">Membrane</location>
        <topology evidence="1">Multi-pass membrane protein</topology>
    </subcellularLocation>
</comment>
<evidence type="ECO:0000313" key="10">
    <source>
        <dbReference type="RefSeq" id="XP_060541067.1"/>
    </source>
</evidence>
<dbReference type="InterPro" id="IPR058842">
    <property type="entry name" value="DCST1_C"/>
</dbReference>
<reference evidence="10" key="1">
    <citation type="submission" date="2025-08" db="UniProtKB">
        <authorList>
            <consortium name="RefSeq"/>
        </authorList>
    </citation>
    <scope>IDENTIFICATION</scope>
    <source>
        <tissue evidence="10">Blood</tissue>
    </source>
</reference>
<keyword evidence="9" id="KW-1185">Reference proteome</keyword>
<organism evidence="9 10">
    <name type="scientific">Pantherophis guttatus</name>
    <name type="common">Corn snake</name>
    <name type="synonym">Elaphe guttata</name>
    <dbReference type="NCBI Taxonomy" id="94885"/>
    <lineage>
        <taxon>Eukaryota</taxon>
        <taxon>Metazoa</taxon>
        <taxon>Chordata</taxon>
        <taxon>Craniata</taxon>
        <taxon>Vertebrata</taxon>
        <taxon>Euteleostomi</taxon>
        <taxon>Lepidosauria</taxon>
        <taxon>Squamata</taxon>
        <taxon>Bifurcata</taxon>
        <taxon>Unidentata</taxon>
        <taxon>Episquamata</taxon>
        <taxon>Toxicofera</taxon>
        <taxon>Serpentes</taxon>
        <taxon>Colubroidea</taxon>
        <taxon>Colubridae</taxon>
        <taxon>Colubrinae</taxon>
        <taxon>Pantherophis</taxon>
    </lineage>
</organism>
<dbReference type="GeneID" id="117658864"/>
<evidence type="ECO:0000256" key="4">
    <source>
        <dbReference type="ARBA" id="ARBA00023136"/>
    </source>
</evidence>
<dbReference type="Pfam" id="PF07782">
    <property type="entry name" value="DC_STAMP"/>
    <property type="match status" value="1"/>
</dbReference>
<evidence type="ECO:0000313" key="9">
    <source>
        <dbReference type="Proteomes" id="UP001652622"/>
    </source>
</evidence>
<evidence type="ECO:0000259" key="8">
    <source>
        <dbReference type="Pfam" id="PF26037"/>
    </source>
</evidence>
<dbReference type="InterPro" id="IPR051856">
    <property type="entry name" value="CSR-E3_Ligase_Protein"/>
</dbReference>
<feature type="transmembrane region" description="Helical" evidence="6">
    <location>
        <begin position="558"/>
        <end position="576"/>
    </location>
</feature>